<dbReference type="Gene3D" id="3.40.50.300">
    <property type="entry name" value="P-loop containing nucleotide triphosphate hydrolases"/>
    <property type="match status" value="1"/>
</dbReference>
<dbReference type="PANTHER" id="PTHR23076:SF97">
    <property type="entry name" value="ATP-DEPENDENT ZINC METALLOPROTEASE YME1L1"/>
    <property type="match status" value="1"/>
</dbReference>
<evidence type="ECO:0000256" key="2">
    <source>
        <dbReference type="SAM" id="Phobius"/>
    </source>
</evidence>
<dbReference type="SMART" id="SM00382">
    <property type="entry name" value="AAA"/>
    <property type="match status" value="1"/>
</dbReference>
<feature type="region of interest" description="Disordered" evidence="1">
    <location>
        <begin position="1"/>
        <end position="25"/>
    </location>
</feature>
<feature type="compositionally biased region" description="Polar residues" evidence="1">
    <location>
        <begin position="1"/>
        <end position="10"/>
    </location>
</feature>
<dbReference type="InterPro" id="IPR003959">
    <property type="entry name" value="ATPase_AAA_core"/>
</dbReference>
<dbReference type="Pfam" id="PF01434">
    <property type="entry name" value="Peptidase_M41"/>
    <property type="match status" value="1"/>
</dbReference>
<keyword evidence="2" id="KW-0472">Membrane</keyword>
<comment type="caution">
    <text evidence="4">The sequence shown here is derived from an EMBL/GenBank/DDBJ whole genome shotgun (WGS) entry which is preliminary data.</text>
</comment>
<feature type="transmembrane region" description="Helical" evidence="2">
    <location>
        <begin position="48"/>
        <end position="68"/>
    </location>
</feature>
<organism evidence="4 5">
    <name type="scientific">Caenimonas terrae</name>
    <dbReference type="NCBI Taxonomy" id="696074"/>
    <lineage>
        <taxon>Bacteria</taxon>
        <taxon>Pseudomonadati</taxon>
        <taxon>Pseudomonadota</taxon>
        <taxon>Betaproteobacteria</taxon>
        <taxon>Burkholderiales</taxon>
        <taxon>Comamonadaceae</taxon>
        <taxon>Caenimonas</taxon>
    </lineage>
</organism>
<dbReference type="InterPro" id="IPR037219">
    <property type="entry name" value="Peptidase_M41-like"/>
</dbReference>
<dbReference type="RefSeq" id="WP_376852231.1">
    <property type="nucleotide sequence ID" value="NZ_JBHSMF010000010.1"/>
</dbReference>
<keyword evidence="2" id="KW-0812">Transmembrane</keyword>
<sequence>MSELSSNPAGQQEARDPSESPSSPWRALKKAAARLQDWFTIQSVGVKLMVVAIAILIPATAGYSWSVLQHQEQVAQQVKAMVSANGDGVWTYNKKLPVVFGTGSVLSFLEENGADRITVIYTPLSWNISERYILIESKGKQYAYYPSDIETKIFTDKAVTAPWGGRLSFVPKSELDADSLEVFARLEQRFSGARPQSEKDAWKAGVSGMISAAMTLGLLAFLWFQLRGQFKALRFVEPSQVHGDIGELVGMDDIKGEVAQIKDQYLRRQAYADYGVNKAFNVMFSGPAGTGKTKLASYLAKELQLPILFHSAANLETGYVGGGSQTLSRILAMAKRRRRCIIFLDEAQDLFMKRGGNRKFDDDTQNMLLAVLDGVRTKADAEIIWIVASNFNQETQPMDEAMLRRFQMKVDFRLPNREEREAIIGHYLAQRADKLDAGMDLRHLVEITEGRSPADLETIVNQAGIIAVQAGDNIGEGTLMQAAERVLVGNVTERTTKERERDRRVIAVHEWGHFLVDFMRERELAQGNWEAIQAEMKTIKISLKANPRNNALGFVFHKQGNNLLKTKADIEHDVRVLLGGMANEELFFGEEGTTNGAHNDITRVTKLLHHAVAEMGMYRKTRLNYGALDNHGGRSLDDETRMLMEQQSERLYGETRTLLARLKPLTEHLAGKLMDAGEMSLRDALFEIRSFEAACHQFNNKVGLAHAG</sequence>
<dbReference type="Pfam" id="PF00004">
    <property type="entry name" value="AAA"/>
    <property type="match status" value="1"/>
</dbReference>
<dbReference type="InterPro" id="IPR003593">
    <property type="entry name" value="AAA+_ATPase"/>
</dbReference>
<gene>
    <name evidence="4" type="ORF">ACFPOE_20750</name>
</gene>
<dbReference type="Gene3D" id="1.10.8.60">
    <property type="match status" value="1"/>
</dbReference>
<evidence type="ECO:0000313" key="4">
    <source>
        <dbReference type="EMBL" id="MFC5499984.1"/>
    </source>
</evidence>
<protein>
    <submittedName>
        <fullName evidence="4">AAA family ATPase</fullName>
    </submittedName>
</protein>
<keyword evidence="2" id="KW-1133">Transmembrane helix</keyword>
<dbReference type="EMBL" id="JBHSMF010000010">
    <property type="protein sequence ID" value="MFC5499984.1"/>
    <property type="molecule type" value="Genomic_DNA"/>
</dbReference>
<evidence type="ECO:0000259" key="3">
    <source>
        <dbReference type="SMART" id="SM00382"/>
    </source>
</evidence>
<accession>A0ABW0NJS1</accession>
<feature type="domain" description="AAA+ ATPase" evidence="3">
    <location>
        <begin position="278"/>
        <end position="416"/>
    </location>
</feature>
<dbReference type="CDD" id="cd19481">
    <property type="entry name" value="RecA-like_protease"/>
    <property type="match status" value="1"/>
</dbReference>
<name>A0ABW0NJS1_9BURK</name>
<proteinExistence type="predicted"/>
<evidence type="ECO:0000313" key="5">
    <source>
        <dbReference type="Proteomes" id="UP001596037"/>
    </source>
</evidence>
<keyword evidence="5" id="KW-1185">Reference proteome</keyword>
<dbReference type="SUPFAM" id="SSF140990">
    <property type="entry name" value="FtsH protease domain-like"/>
    <property type="match status" value="1"/>
</dbReference>
<evidence type="ECO:0000256" key="1">
    <source>
        <dbReference type="SAM" id="MobiDB-lite"/>
    </source>
</evidence>
<dbReference type="PANTHER" id="PTHR23076">
    <property type="entry name" value="METALLOPROTEASE M41 FTSH"/>
    <property type="match status" value="1"/>
</dbReference>
<dbReference type="InterPro" id="IPR000642">
    <property type="entry name" value="Peptidase_M41"/>
</dbReference>
<dbReference type="InterPro" id="IPR027417">
    <property type="entry name" value="P-loop_NTPase"/>
</dbReference>
<dbReference type="Proteomes" id="UP001596037">
    <property type="component" value="Unassembled WGS sequence"/>
</dbReference>
<feature type="transmembrane region" description="Helical" evidence="2">
    <location>
        <begin position="204"/>
        <end position="224"/>
    </location>
</feature>
<dbReference type="SUPFAM" id="SSF52540">
    <property type="entry name" value="P-loop containing nucleoside triphosphate hydrolases"/>
    <property type="match status" value="1"/>
</dbReference>
<dbReference type="Gene3D" id="1.20.58.760">
    <property type="entry name" value="Peptidase M41"/>
    <property type="match status" value="1"/>
</dbReference>
<reference evidence="5" key="1">
    <citation type="journal article" date="2019" name="Int. J. Syst. Evol. Microbiol.">
        <title>The Global Catalogue of Microorganisms (GCM) 10K type strain sequencing project: providing services to taxonomists for standard genome sequencing and annotation.</title>
        <authorList>
            <consortium name="The Broad Institute Genomics Platform"/>
            <consortium name="The Broad Institute Genome Sequencing Center for Infectious Disease"/>
            <person name="Wu L."/>
            <person name="Ma J."/>
        </authorList>
    </citation>
    <scope>NUCLEOTIDE SEQUENCE [LARGE SCALE GENOMIC DNA]</scope>
    <source>
        <strain evidence="5">CCUG 57401</strain>
    </source>
</reference>